<accession>A0A481YUJ0</accession>
<proteinExistence type="predicted"/>
<name>A0A481YUJ0_9VIRU</name>
<sequence length="141" mass="16394">MFIEIPGSNPGRAEVLYYILTHCRPGCSHCEEPWEWRHSHNTNFQTPFFLDTLGDIYTEFMELVTTVEHPDPPHIVLRFTDGDFVLSIEKYPDADDYEKDVVNSYIISQEEAMEYLHGMKDSYLCNNIGLMVPIIYSIMHG</sequence>
<organism evidence="1">
    <name type="scientific">Marseillevirus LCMAC101</name>
    <dbReference type="NCBI Taxonomy" id="2506602"/>
    <lineage>
        <taxon>Viruses</taxon>
        <taxon>Varidnaviria</taxon>
        <taxon>Bamfordvirae</taxon>
        <taxon>Nucleocytoviricota</taxon>
        <taxon>Megaviricetes</taxon>
        <taxon>Pimascovirales</taxon>
        <taxon>Pimascovirales incertae sedis</taxon>
        <taxon>Marseilleviridae</taxon>
    </lineage>
</organism>
<protein>
    <submittedName>
        <fullName evidence="1">Uncharacterized protein</fullName>
    </submittedName>
</protein>
<dbReference type="EMBL" id="MK500333">
    <property type="protein sequence ID" value="QBK86194.1"/>
    <property type="molecule type" value="Genomic_DNA"/>
</dbReference>
<gene>
    <name evidence="1" type="ORF">LCMAC101_07890</name>
</gene>
<reference evidence="1" key="1">
    <citation type="journal article" date="2019" name="MBio">
        <title>Virus Genomes from Deep Sea Sediments Expand the Ocean Megavirome and Support Independent Origins of Viral Gigantism.</title>
        <authorList>
            <person name="Backstrom D."/>
            <person name="Yutin N."/>
            <person name="Jorgensen S.L."/>
            <person name="Dharamshi J."/>
            <person name="Homa F."/>
            <person name="Zaremba-Niedwiedzka K."/>
            <person name="Spang A."/>
            <person name="Wolf Y.I."/>
            <person name="Koonin E.V."/>
            <person name="Ettema T.J."/>
        </authorList>
    </citation>
    <scope>NUCLEOTIDE SEQUENCE</scope>
</reference>
<evidence type="ECO:0000313" key="1">
    <source>
        <dbReference type="EMBL" id="QBK86194.1"/>
    </source>
</evidence>